<dbReference type="Proteomes" id="UP000231136">
    <property type="component" value="Unassembled WGS sequence"/>
</dbReference>
<proteinExistence type="predicted"/>
<gene>
    <name evidence="2" type="ORF">COW83_04810</name>
</gene>
<sequence length="94" mass="10121">MRISLFQFRITFGGDSDAKQSARGNRSFVSNKGNTVYIGVVHGVTVAESARVLKVMGMDNALNLDSGESTALWSGGYKIGPGRDLPNVILFVKK</sequence>
<name>A0A2H0DT31_9BACT</name>
<evidence type="ECO:0000313" key="2">
    <source>
        <dbReference type="EMBL" id="PIP85333.1"/>
    </source>
</evidence>
<dbReference type="Pfam" id="PF09992">
    <property type="entry name" value="NAGPA"/>
    <property type="match status" value="1"/>
</dbReference>
<comment type="caution">
    <text evidence="2">The sequence shown here is derived from an EMBL/GenBank/DDBJ whole genome shotgun (WGS) entry which is preliminary data.</text>
</comment>
<evidence type="ECO:0000259" key="1">
    <source>
        <dbReference type="Pfam" id="PF09992"/>
    </source>
</evidence>
<dbReference type="AlphaFoldDB" id="A0A2H0DT31"/>
<organism evidence="2 3">
    <name type="scientific">Candidatus Collierbacteria bacterium CG22_combo_CG10-13_8_21_14_all_43_12</name>
    <dbReference type="NCBI Taxonomy" id="1974537"/>
    <lineage>
        <taxon>Bacteria</taxon>
        <taxon>Candidatus Collieribacteriota</taxon>
    </lineage>
</organism>
<accession>A0A2H0DT31</accession>
<evidence type="ECO:0000313" key="3">
    <source>
        <dbReference type="Proteomes" id="UP000231136"/>
    </source>
</evidence>
<feature type="domain" description="Phosphodiester glycosidase" evidence="1">
    <location>
        <begin position="21"/>
        <end position="91"/>
    </location>
</feature>
<reference evidence="2 3" key="1">
    <citation type="submission" date="2017-09" db="EMBL/GenBank/DDBJ databases">
        <title>Depth-based differentiation of microbial function through sediment-hosted aquifers and enrichment of novel symbionts in the deep terrestrial subsurface.</title>
        <authorList>
            <person name="Probst A.J."/>
            <person name="Ladd B."/>
            <person name="Jarett J.K."/>
            <person name="Geller-Mcgrath D.E."/>
            <person name="Sieber C.M."/>
            <person name="Emerson J.B."/>
            <person name="Anantharaman K."/>
            <person name="Thomas B.C."/>
            <person name="Malmstrom R."/>
            <person name="Stieglmeier M."/>
            <person name="Klingl A."/>
            <person name="Woyke T."/>
            <person name="Ryan C.M."/>
            <person name="Banfield J.F."/>
        </authorList>
    </citation>
    <scope>NUCLEOTIDE SEQUENCE [LARGE SCALE GENOMIC DNA]</scope>
    <source>
        <strain evidence="2">CG22_combo_CG10-13_8_21_14_all_43_12</strain>
    </source>
</reference>
<dbReference type="InterPro" id="IPR018711">
    <property type="entry name" value="NAGPA"/>
</dbReference>
<dbReference type="EMBL" id="PCTR01000138">
    <property type="protein sequence ID" value="PIP85333.1"/>
    <property type="molecule type" value="Genomic_DNA"/>
</dbReference>
<protein>
    <recommendedName>
        <fullName evidence="1">Phosphodiester glycosidase domain-containing protein</fullName>
    </recommendedName>
</protein>